<organism evidence="1 2">
    <name type="scientific">Candidatus Thiodictyon syntrophicum</name>
    <dbReference type="NCBI Taxonomy" id="1166950"/>
    <lineage>
        <taxon>Bacteria</taxon>
        <taxon>Pseudomonadati</taxon>
        <taxon>Pseudomonadota</taxon>
        <taxon>Gammaproteobacteria</taxon>
        <taxon>Chromatiales</taxon>
        <taxon>Chromatiaceae</taxon>
        <taxon>Thiodictyon</taxon>
    </lineage>
</organism>
<dbReference type="EMBL" id="CP020370">
    <property type="protein sequence ID" value="AUB81045.1"/>
    <property type="molecule type" value="Genomic_DNA"/>
</dbReference>
<dbReference type="OrthoDB" id="8479070at2"/>
<dbReference type="AlphaFoldDB" id="A0A2K8U662"/>
<reference evidence="1 2" key="1">
    <citation type="submission" date="2017-03" db="EMBL/GenBank/DDBJ databases">
        <title>Complete genome sequence of Candidatus 'Thiodictyon syntrophicum' sp. nov. strain Cad16T, a photolithoautotroph purple sulfur bacterium isolated from an alpine meromictic lake.</title>
        <authorList>
            <person name="Luedin S.M."/>
            <person name="Pothier J.F."/>
            <person name="Danza F."/>
            <person name="Storelli N."/>
            <person name="Wittwer M."/>
            <person name="Tonolla M."/>
        </authorList>
    </citation>
    <scope>NUCLEOTIDE SEQUENCE [LARGE SCALE GENOMIC DNA]</scope>
    <source>
        <strain evidence="1 2">Cad16T</strain>
    </source>
</reference>
<sequence>MLLDTYQEQERYWLITAQGQTSTAGLYAFRGDLIILAGEFDEAARKRNPPQALLKQAVVLATADRLEFVAGNFSSIEELPQFIEYFQGHLAPGCVPVFYIDDIAASAQVQVGDQRYCLIQYHDGIVWNNLMDEFFVEKGDLKGQSSEDKVLTVAQAAKGHTHKYPLQTLEQVLAGKTGSRREVWGAV</sequence>
<name>A0A2K8U662_9GAMM</name>
<accession>A0A2K8U662</accession>
<dbReference type="Proteomes" id="UP000232638">
    <property type="component" value="Chromosome"/>
</dbReference>
<keyword evidence="2" id="KW-1185">Reference proteome</keyword>
<dbReference type="KEGG" id="tsy:THSYN_08835"/>
<dbReference type="RefSeq" id="WP_100918821.1">
    <property type="nucleotide sequence ID" value="NZ_CP020370.1"/>
</dbReference>
<gene>
    <name evidence="1" type="ORF">THSYN_08835</name>
</gene>
<protein>
    <submittedName>
        <fullName evidence="1">Uncharacterized protein</fullName>
    </submittedName>
</protein>
<evidence type="ECO:0000313" key="1">
    <source>
        <dbReference type="EMBL" id="AUB81045.1"/>
    </source>
</evidence>
<proteinExistence type="predicted"/>
<evidence type="ECO:0000313" key="2">
    <source>
        <dbReference type="Proteomes" id="UP000232638"/>
    </source>
</evidence>